<dbReference type="GO" id="GO:0016787">
    <property type="term" value="F:hydrolase activity"/>
    <property type="evidence" value="ECO:0007669"/>
    <property type="project" value="UniProtKB-KW"/>
</dbReference>
<dbReference type="AlphaFoldDB" id="A0A271KI35"/>
<accession>A0A271KI35</accession>
<dbReference type="PANTHER" id="PTHR35372:SF2">
    <property type="entry name" value="SF3 HELICASE DOMAIN-CONTAINING PROTEIN"/>
    <property type="match status" value="1"/>
</dbReference>
<evidence type="ECO:0000256" key="3">
    <source>
        <dbReference type="ARBA" id="ARBA00022840"/>
    </source>
</evidence>
<dbReference type="RefSeq" id="WP_095519264.1">
    <property type="nucleotide sequence ID" value="NZ_NPKH01000020.1"/>
</dbReference>
<dbReference type="InterPro" id="IPR006500">
    <property type="entry name" value="Helicase_put_C_phage/plasmid"/>
</dbReference>
<dbReference type="OrthoDB" id="9763644at2"/>
<proteinExistence type="predicted"/>
<evidence type="ECO:0000259" key="4">
    <source>
        <dbReference type="PROSITE" id="PS51206"/>
    </source>
</evidence>
<evidence type="ECO:0000256" key="2">
    <source>
        <dbReference type="ARBA" id="ARBA00022801"/>
    </source>
</evidence>
<dbReference type="NCBIfam" id="TIGR01613">
    <property type="entry name" value="primase_Cterm"/>
    <property type="match status" value="1"/>
</dbReference>
<gene>
    <name evidence="5" type="ORF">CIT31_15700</name>
</gene>
<sequence>MMGDLVPLEKFAAEDGRPPAFTDEALALRFAELHRDDLRYVAAWSKWLHWTGAYWKVDETLLAFDFVRAVCREAAAQCNNQRTAATLASAKTVAAVERLAKADRRLAARVDQWDADLWTLNTPAGALDLRSGVVRPHDPSDYITRITAAFPGGPCPTWLSFLDRVTGGDAELQSFMQRMFGYALTGDTTAHALFFLFGTGANGKSVTIDTVAGILNDYHRTAAIETFTASTTERHPTDLAGLRGARLVTAVETEEGRRWAESRIKTLTGGDTIAARFMRQDYFEFAPQFKLVIAGNHKPGLRSVDEAIRRRFHLLPFTVTIPHAERNPNLREQLKAEWPGILSWMLEGCLDWQRRGLCPPKAVVDSTVAYLDAEDAISAWIDERCVRDPSAWSAATELFASWKHWAEQAGEFIGSAKRFGQNLETRGFSPQRKRDGRGYVGLELPPGDAVRRHWQGE</sequence>
<dbReference type="InterPro" id="IPR014818">
    <property type="entry name" value="Phage/plasmid_primase_P4_C"/>
</dbReference>
<protein>
    <recommendedName>
        <fullName evidence="4">SF3 helicase domain-containing protein</fullName>
    </recommendedName>
</protein>
<dbReference type="PANTHER" id="PTHR35372">
    <property type="entry name" value="ATP BINDING PROTEIN-RELATED"/>
    <property type="match status" value="1"/>
</dbReference>
<dbReference type="SMART" id="SM00885">
    <property type="entry name" value="D5_N"/>
    <property type="match status" value="1"/>
</dbReference>
<dbReference type="SUPFAM" id="SSF52540">
    <property type="entry name" value="P-loop containing nucleoside triphosphate hydrolases"/>
    <property type="match status" value="1"/>
</dbReference>
<evidence type="ECO:0000313" key="6">
    <source>
        <dbReference type="Proteomes" id="UP000215931"/>
    </source>
</evidence>
<dbReference type="Pfam" id="PF19263">
    <property type="entry name" value="DUF5906"/>
    <property type="match status" value="1"/>
</dbReference>
<keyword evidence="1" id="KW-0547">Nucleotide-binding</keyword>
<comment type="caution">
    <text evidence="5">The sequence shown here is derived from an EMBL/GenBank/DDBJ whole genome shotgun (WGS) entry which is preliminary data.</text>
</comment>
<reference evidence="5 6" key="1">
    <citation type="submission" date="2017-08" db="EMBL/GenBank/DDBJ databases">
        <title>Mesorhizobium wenxinae sp. nov., a novel rhizobial species isolated from root nodules of chickpea (Cicer arietinum L.).</title>
        <authorList>
            <person name="Zhang J."/>
        </authorList>
    </citation>
    <scope>NUCLEOTIDE SEQUENCE [LARGE SCALE GENOMIC DNA]</scope>
    <source>
        <strain evidence="6">WYCCWR 10019</strain>
    </source>
</reference>
<keyword evidence="3" id="KW-0067">ATP-binding</keyword>
<dbReference type="InterPro" id="IPR051620">
    <property type="entry name" value="ORF904-like_C"/>
</dbReference>
<dbReference type="EMBL" id="NPKH01000020">
    <property type="protein sequence ID" value="PAP95442.1"/>
    <property type="molecule type" value="Genomic_DNA"/>
</dbReference>
<evidence type="ECO:0000313" key="5">
    <source>
        <dbReference type="EMBL" id="PAP95442.1"/>
    </source>
</evidence>
<keyword evidence="2" id="KW-0378">Hydrolase</keyword>
<dbReference type="InterPro" id="IPR014015">
    <property type="entry name" value="Helicase_SF3_DNA-vir"/>
</dbReference>
<name>A0A271KI35_9HYPH</name>
<organism evidence="5 6">
    <name type="scientific">Mesorhizobium wenxiniae</name>
    <dbReference type="NCBI Taxonomy" id="2014805"/>
    <lineage>
        <taxon>Bacteria</taxon>
        <taxon>Pseudomonadati</taxon>
        <taxon>Pseudomonadota</taxon>
        <taxon>Alphaproteobacteria</taxon>
        <taxon>Hyphomicrobiales</taxon>
        <taxon>Phyllobacteriaceae</taxon>
        <taxon>Mesorhizobium</taxon>
    </lineage>
</organism>
<dbReference type="Proteomes" id="UP000215931">
    <property type="component" value="Unassembled WGS sequence"/>
</dbReference>
<evidence type="ECO:0000256" key="1">
    <source>
        <dbReference type="ARBA" id="ARBA00022741"/>
    </source>
</evidence>
<dbReference type="InterPro" id="IPR027417">
    <property type="entry name" value="P-loop_NTPase"/>
</dbReference>
<dbReference type="Gene3D" id="3.40.50.300">
    <property type="entry name" value="P-loop containing nucleotide triphosphate hydrolases"/>
    <property type="match status" value="1"/>
</dbReference>
<dbReference type="PROSITE" id="PS51206">
    <property type="entry name" value="SF3_HELICASE_1"/>
    <property type="match status" value="1"/>
</dbReference>
<feature type="domain" description="SF3 helicase" evidence="4">
    <location>
        <begin position="171"/>
        <end position="330"/>
    </location>
</feature>
<dbReference type="GO" id="GO:0005524">
    <property type="term" value="F:ATP binding"/>
    <property type="evidence" value="ECO:0007669"/>
    <property type="project" value="UniProtKB-KW"/>
</dbReference>
<dbReference type="InterPro" id="IPR045455">
    <property type="entry name" value="NrS-1_pol-like_helicase"/>
</dbReference>
<dbReference type="Pfam" id="PF08706">
    <property type="entry name" value="D5_N"/>
    <property type="match status" value="1"/>
</dbReference>
<keyword evidence="6" id="KW-1185">Reference proteome</keyword>